<gene>
    <name evidence="14" type="ORF">DA69_07280</name>
</gene>
<dbReference type="Pfam" id="PF07715">
    <property type="entry name" value="Plug"/>
    <property type="match status" value="1"/>
</dbReference>
<evidence type="ECO:0000313" key="14">
    <source>
        <dbReference type="EMBL" id="ANF54558.1"/>
    </source>
</evidence>
<keyword evidence="5 9" id="KW-0798">TonB box</keyword>
<evidence type="ECO:0000256" key="3">
    <source>
        <dbReference type="ARBA" id="ARBA00022452"/>
    </source>
</evidence>
<feature type="region of interest" description="Disordered" evidence="10">
    <location>
        <begin position="297"/>
        <end position="330"/>
    </location>
</feature>
<evidence type="ECO:0000256" key="1">
    <source>
        <dbReference type="ARBA" id="ARBA00004571"/>
    </source>
</evidence>
<evidence type="ECO:0000256" key="4">
    <source>
        <dbReference type="ARBA" id="ARBA00022692"/>
    </source>
</evidence>
<dbReference type="EMBL" id="CP015614">
    <property type="protein sequence ID" value="ANF54558.1"/>
    <property type="molecule type" value="Genomic_DNA"/>
</dbReference>
<dbReference type="InterPro" id="IPR039426">
    <property type="entry name" value="TonB-dep_rcpt-like"/>
</dbReference>
<dbReference type="Gene3D" id="2.170.130.10">
    <property type="entry name" value="TonB-dependent receptor, plug domain"/>
    <property type="match status" value="1"/>
</dbReference>
<evidence type="ECO:0000256" key="8">
    <source>
        <dbReference type="PROSITE-ProRule" id="PRU01360"/>
    </source>
</evidence>
<evidence type="ECO:0000256" key="2">
    <source>
        <dbReference type="ARBA" id="ARBA00022448"/>
    </source>
</evidence>
<keyword evidence="14" id="KW-0675">Receptor</keyword>
<dbReference type="InterPro" id="IPR037066">
    <property type="entry name" value="Plug_dom_sf"/>
</dbReference>
<dbReference type="eggNOG" id="COG4206">
    <property type="taxonomic scope" value="Bacteria"/>
</dbReference>
<keyword evidence="2 8" id="KW-0813">Transport</keyword>
<proteinExistence type="inferred from homology"/>
<feature type="domain" description="TonB-dependent receptor plug" evidence="13">
    <location>
        <begin position="68"/>
        <end position="171"/>
    </location>
</feature>
<dbReference type="RefSeq" id="WP_025978115.1">
    <property type="nucleotide sequence ID" value="NZ_CP015614.1"/>
</dbReference>
<evidence type="ECO:0000256" key="7">
    <source>
        <dbReference type="ARBA" id="ARBA00023237"/>
    </source>
</evidence>
<keyword evidence="6 8" id="KW-0472">Membrane</keyword>
<feature type="domain" description="TonB-dependent receptor-like beta-barrel" evidence="12">
    <location>
        <begin position="260"/>
        <end position="677"/>
    </location>
</feature>
<dbReference type="GO" id="GO:0044718">
    <property type="term" value="P:siderophore transmembrane transport"/>
    <property type="evidence" value="ECO:0007669"/>
    <property type="project" value="TreeGrafter"/>
</dbReference>
<dbReference type="PANTHER" id="PTHR30069:SF40">
    <property type="entry name" value="TONB-DEPENDENT RECEPTOR NMB0964-RELATED"/>
    <property type="match status" value="1"/>
</dbReference>
<evidence type="ECO:0000259" key="12">
    <source>
        <dbReference type="Pfam" id="PF00593"/>
    </source>
</evidence>
<evidence type="ECO:0000256" key="9">
    <source>
        <dbReference type="RuleBase" id="RU003357"/>
    </source>
</evidence>
<dbReference type="SUPFAM" id="SSF56935">
    <property type="entry name" value="Porins"/>
    <property type="match status" value="1"/>
</dbReference>
<organism evidence="14 15">
    <name type="scientific">Brevundimonas naejangsanensis</name>
    <dbReference type="NCBI Taxonomy" id="588932"/>
    <lineage>
        <taxon>Bacteria</taxon>
        <taxon>Pseudomonadati</taxon>
        <taxon>Pseudomonadota</taxon>
        <taxon>Alphaproteobacteria</taxon>
        <taxon>Caulobacterales</taxon>
        <taxon>Caulobacteraceae</taxon>
        <taxon>Brevundimonas</taxon>
    </lineage>
</organism>
<evidence type="ECO:0000256" key="5">
    <source>
        <dbReference type="ARBA" id="ARBA00023077"/>
    </source>
</evidence>
<evidence type="ECO:0000259" key="13">
    <source>
        <dbReference type="Pfam" id="PF07715"/>
    </source>
</evidence>
<reference evidence="14 15" key="1">
    <citation type="journal article" date="2014" name="Genome Announc.">
        <title>Genome Sequence of a Promising Hydrogen-Producing Facultative Anaerobic Bacterium, Brevundimonas naejangsanensis Strain B1.</title>
        <authorList>
            <person name="Su H."/>
            <person name="Zhang T."/>
            <person name="Bao M."/>
            <person name="Jiang Y."/>
            <person name="Wang Y."/>
            <person name="Tan T."/>
        </authorList>
    </citation>
    <scope>NUCLEOTIDE SEQUENCE [LARGE SCALE GENOMIC DNA]</scope>
    <source>
        <strain evidence="14 15">B1</strain>
    </source>
</reference>
<dbReference type="GO" id="GO:0015344">
    <property type="term" value="F:siderophore uptake transmembrane transporter activity"/>
    <property type="evidence" value="ECO:0007669"/>
    <property type="project" value="TreeGrafter"/>
</dbReference>
<dbReference type="Proteomes" id="UP000077603">
    <property type="component" value="Chromosome"/>
</dbReference>
<keyword evidence="7 8" id="KW-0998">Cell outer membrane</keyword>
<dbReference type="KEGG" id="bne:DA69_07280"/>
<keyword evidence="3 8" id="KW-1134">Transmembrane beta strand</keyword>
<evidence type="ECO:0000256" key="10">
    <source>
        <dbReference type="SAM" id="MobiDB-lite"/>
    </source>
</evidence>
<dbReference type="InterPro" id="IPR000531">
    <property type="entry name" value="Beta-barrel_TonB"/>
</dbReference>
<dbReference type="STRING" id="588932.DA69_07280"/>
<comment type="similarity">
    <text evidence="8 9">Belongs to the TonB-dependent receptor family.</text>
</comment>
<feature type="signal peptide" evidence="11">
    <location>
        <begin position="1"/>
        <end position="27"/>
    </location>
</feature>
<name>A0A172Y5T1_9CAUL</name>
<dbReference type="AlphaFoldDB" id="A0A172Y5T1"/>
<keyword evidence="15" id="KW-1185">Reference proteome</keyword>
<protein>
    <submittedName>
        <fullName evidence="14">TonB-dependent receptor</fullName>
    </submittedName>
</protein>
<dbReference type="InterPro" id="IPR036942">
    <property type="entry name" value="Beta-barrel_TonB_sf"/>
</dbReference>
<dbReference type="OrthoDB" id="9795928at2"/>
<evidence type="ECO:0000313" key="15">
    <source>
        <dbReference type="Proteomes" id="UP000077603"/>
    </source>
</evidence>
<dbReference type="InterPro" id="IPR012910">
    <property type="entry name" value="Plug_dom"/>
</dbReference>
<evidence type="ECO:0000256" key="6">
    <source>
        <dbReference type="ARBA" id="ARBA00023136"/>
    </source>
</evidence>
<sequence length="708" mass="75994">MRFQTFLLTAASAAALASLGAAAPAFAEDTLQRQSQADPHDHAPTAADAYEVDEVVVRALPLGRAGDDVGSHVALLSGDDLVHRRQSTLGDTLNSIPGVNSDTFGGGASRPVVRGQTSPRVKVLSEGAGLMDASEVSPDHAVSGEPLLLEGVEILRGPAALLYGGGAIGGAVNLLDKKIPTRVPANGGEGVAEYRRGSVDNEEAGVVGMTVGAGNFALRVEAAARKSDDYKVPGWDEPRLDGSYNETSTATLGASWIGSRGYLGAAFTEQTSRYGLSGHTHEYEGCHPHGDHLHCGGGHDHGHDDDHGHGDDDHGHEHEDDHDHAAPEVRLKSRRVDLRGELRDPLPGIENVRLRAGYTDYEHSELEEGVVATTFTNKGYDGRIEAQHREIAGVRGVVGLQLSKSDFAAVGDESYLAPSTTKNTGLFVMEEYEIGLWHLEGALRQEWQEASALGLPDVEHKPFSVSGSAVWHFTPGWSGAVSLSRSQRAPSAQELYADGVHLATNTYEIGGSDLSVETANSIELTLRKTEGSLTGSVSAYHYVYDDYIFARTLDQYEDFRLIRYSQADATFTGIEGELTQQFTPWLSGTVFGDYVQGELKGDGGNLPRIPAARAGVRLAAFQGPWSGDVEYSRTFKQTDIAAFETETPGYDMVNATIAYDVDLGPVRSQIFLRGTNLLDETAFNHASFLAETVPLRGRNLTVGVRARF</sequence>
<dbReference type="Gene3D" id="2.40.170.20">
    <property type="entry name" value="TonB-dependent receptor, beta-barrel domain"/>
    <property type="match status" value="1"/>
</dbReference>
<evidence type="ECO:0000256" key="11">
    <source>
        <dbReference type="SAM" id="SignalP"/>
    </source>
</evidence>
<dbReference type="Pfam" id="PF00593">
    <property type="entry name" value="TonB_dep_Rec_b-barrel"/>
    <property type="match status" value="1"/>
</dbReference>
<dbReference type="PROSITE" id="PS52016">
    <property type="entry name" value="TONB_DEPENDENT_REC_3"/>
    <property type="match status" value="1"/>
</dbReference>
<keyword evidence="4 8" id="KW-0812">Transmembrane</keyword>
<accession>A0A172Y5T1</accession>
<comment type="subcellular location">
    <subcellularLocation>
        <location evidence="1 8">Cell outer membrane</location>
        <topology evidence="1 8">Multi-pass membrane protein</topology>
    </subcellularLocation>
</comment>
<keyword evidence="11" id="KW-0732">Signal</keyword>
<dbReference type="GO" id="GO:0009279">
    <property type="term" value="C:cell outer membrane"/>
    <property type="evidence" value="ECO:0007669"/>
    <property type="project" value="UniProtKB-SubCell"/>
</dbReference>
<dbReference type="PANTHER" id="PTHR30069">
    <property type="entry name" value="TONB-DEPENDENT OUTER MEMBRANE RECEPTOR"/>
    <property type="match status" value="1"/>
</dbReference>
<feature type="chain" id="PRO_5008004294" evidence="11">
    <location>
        <begin position="28"/>
        <end position="708"/>
    </location>
</feature>